<keyword evidence="3" id="KW-1185">Reference proteome</keyword>
<name>A0A840TNL5_9BACT</name>
<protein>
    <recommendedName>
        <fullName evidence="4">Outer membrane protein beta-barrel domain-containing protein</fullName>
    </recommendedName>
</protein>
<feature type="signal peptide" evidence="1">
    <location>
        <begin position="1"/>
        <end position="22"/>
    </location>
</feature>
<comment type="caution">
    <text evidence="2">The sequence shown here is derived from an EMBL/GenBank/DDBJ whole genome shotgun (WGS) entry which is preliminary data.</text>
</comment>
<dbReference type="EMBL" id="JACHGF010000001">
    <property type="protein sequence ID" value="MBB5282803.1"/>
    <property type="molecule type" value="Genomic_DNA"/>
</dbReference>
<evidence type="ECO:0008006" key="4">
    <source>
        <dbReference type="Google" id="ProtNLM"/>
    </source>
</evidence>
<evidence type="ECO:0000313" key="3">
    <source>
        <dbReference type="Proteomes" id="UP000557307"/>
    </source>
</evidence>
<accession>A0A840TNL5</accession>
<dbReference type="RefSeq" id="WP_184171532.1">
    <property type="nucleotide sequence ID" value="NZ_JACHGF010000001.1"/>
</dbReference>
<evidence type="ECO:0000256" key="1">
    <source>
        <dbReference type="SAM" id="SignalP"/>
    </source>
</evidence>
<evidence type="ECO:0000313" key="2">
    <source>
        <dbReference type="EMBL" id="MBB5282803.1"/>
    </source>
</evidence>
<dbReference type="AlphaFoldDB" id="A0A840TNL5"/>
<reference evidence="2 3" key="1">
    <citation type="submission" date="2020-08" db="EMBL/GenBank/DDBJ databases">
        <title>Genomic Encyclopedia of Type Strains, Phase IV (KMG-IV): sequencing the most valuable type-strain genomes for metagenomic binning, comparative biology and taxonomic classification.</title>
        <authorList>
            <person name="Goeker M."/>
        </authorList>
    </citation>
    <scope>NUCLEOTIDE SEQUENCE [LARGE SCALE GENOMIC DNA]</scope>
    <source>
        <strain evidence="2 3">DSM 105074</strain>
    </source>
</reference>
<feature type="chain" id="PRO_5033042241" description="Outer membrane protein beta-barrel domain-containing protein" evidence="1">
    <location>
        <begin position="23"/>
        <end position="236"/>
    </location>
</feature>
<sequence>MRTKRNYFLIAVGLLLGTCVQAQFEVGQRFVSGAINLGANAFEAERPINSSSNYSHSFSVSLGKFTRENRATGWSLYHRLNLVKVKNIIPEPRSLTGLDLGVSRFVEFYKPLGERWTLFARPSLSVNYRVENSYAISGPARPDNTLILANQTLTHRIGLSASLSAGVLWRFAPKWALEGNVAGITPLSITFGRSEYEDYGLVPNTTPANFVNHFIQYETTPRLSTGYVGLGFRYFY</sequence>
<gene>
    <name evidence="2" type="ORF">HNQ92_000924</name>
</gene>
<keyword evidence="1" id="KW-0732">Signal</keyword>
<dbReference type="Proteomes" id="UP000557307">
    <property type="component" value="Unassembled WGS sequence"/>
</dbReference>
<organism evidence="2 3">
    <name type="scientific">Rhabdobacter roseus</name>
    <dbReference type="NCBI Taxonomy" id="1655419"/>
    <lineage>
        <taxon>Bacteria</taxon>
        <taxon>Pseudomonadati</taxon>
        <taxon>Bacteroidota</taxon>
        <taxon>Cytophagia</taxon>
        <taxon>Cytophagales</taxon>
        <taxon>Cytophagaceae</taxon>
        <taxon>Rhabdobacter</taxon>
    </lineage>
</organism>
<proteinExistence type="predicted"/>